<gene>
    <name evidence="1" type="ORF">HMPREF9371_1500</name>
</gene>
<dbReference type="Proteomes" id="UP000003019">
    <property type="component" value="Unassembled WGS sequence"/>
</dbReference>
<keyword evidence="2" id="KW-1185">Reference proteome</keyword>
<dbReference type="PATRIC" id="fig|1032488.3.peg.1420"/>
<dbReference type="AlphaFoldDB" id="G4CIR1"/>
<sequence length="42" mass="4802">MGVLQRSRLPEKPPAFQVAFLHRRGSICPSTHPPVSRQCRFL</sequence>
<protein>
    <submittedName>
        <fullName evidence="1">Uncharacterized protein</fullName>
    </submittedName>
</protein>
<comment type="caution">
    <text evidence="1">The sequence shown here is derived from an EMBL/GenBank/DDBJ whole genome shotgun (WGS) entry which is preliminary data.</text>
</comment>
<dbReference type="STRING" id="1032488.HMPREF9371_1500"/>
<evidence type="ECO:0000313" key="2">
    <source>
        <dbReference type="Proteomes" id="UP000003019"/>
    </source>
</evidence>
<dbReference type="HOGENOM" id="CLU_3254576_0_0_4"/>
<reference evidence="1 2" key="1">
    <citation type="submission" date="2011-05" db="EMBL/GenBank/DDBJ databases">
        <authorList>
            <person name="Muzny D."/>
            <person name="Qin X."/>
            <person name="Deng J."/>
            <person name="Jiang H."/>
            <person name="Liu Y."/>
            <person name="Qu J."/>
            <person name="Song X.-Z."/>
            <person name="Zhang L."/>
            <person name="Thornton R."/>
            <person name="Coyle M."/>
            <person name="Francisco L."/>
            <person name="Jackson L."/>
            <person name="Javaid M."/>
            <person name="Korchina V."/>
            <person name="Kovar C."/>
            <person name="Mata R."/>
            <person name="Mathew T."/>
            <person name="Ngo R."/>
            <person name="Nguyen L."/>
            <person name="Nguyen N."/>
            <person name="Okwuonu G."/>
            <person name="Ongeri F."/>
            <person name="Pham C."/>
            <person name="Simmons D."/>
            <person name="Wilczek-Boney K."/>
            <person name="Hale W."/>
            <person name="Jakkamsetti A."/>
            <person name="Pham P."/>
            <person name="Ruth R."/>
            <person name="San Lucas F."/>
            <person name="Warren J."/>
            <person name="Zhang J."/>
            <person name="Zhao Z."/>
            <person name="Zhou C."/>
            <person name="Zhu D."/>
            <person name="Lee S."/>
            <person name="Bess C."/>
            <person name="Blankenburg K."/>
            <person name="Forbes L."/>
            <person name="Fu Q."/>
            <person name="Gubbala S."/>
            <person name="Hirani K."/>
            <person name="Jayaseelan J.C."/>
            <person name="Lara F."/>
            <person name="Munidasa M."/>
            <person name="Palculict T."/>
            <person name="Patil S."/>
            <person name="Pu L.-L."/>
            <person name="Saada N."/>
            <person name="Tang L."/>
            <person name="Weissenberger G."/>
            <person name="Zhu Y."/>
            <person name="Hemphill L."/>
            <person name="Shang Y."/>
            <person name="Youmans B."/>
            <person name="Ayvaz T."/>
            <person name="Ross M."/>
            <person name="Santibanez J."/>
            <person name="Aqrawi P."/>
            <person name="Gross S."/>
            <person name="Joshi V."/>
            <person name="Fowler G."/>
            <person name="Nazareth L."/>
            <person name="Reid J."/>
            <person name="Worley K."/>
            <person name="Petrosino J."/>
            <person name="Highlander S."/>
            <person name="Gibbs R."/>
        </authorList>
    </citation>
    <scope>NUCLEOTIDE SEQUENCE [LARGE SCALE GENOMIC DNA]</scope>
    <source>
        <strain evidence="1 2">871</strain>
    </source>
</reference>
<proteinExistence type="predicted"/>
<dbReference type="EMBL" id="AGAY01000054">
    <property type="protein sequence ID" value="EGY52308.1"/>
    <property type="molecule type" value="Genomic_DNA"/>
</dbReference>
<evidence type="ECO:0000313" key="1">
    <source>
        <dbReference type="EMBL" id="EGY52308.1"/>
    </source>
</evidence>
<name>G4CIR1_9NEIS</name>
<accession>G4CIR1</accession>
<organism evidence="1 2">
    <name type="scientific">Neisseria shayeganii 871</name>
    <dbReference type="NCBI Taxonomy" id="1032488"/>
    <lineage>
        <taxon>Bacteria</taxon>
        <taxon>Pseudomonadati</taxon>
        <taxon>Pseudomonadota</taxon>
        <taxon>Betaproteobacteria</taxon>
        <taxon>Neisseriales</taxon>
        <taxon>Neisseriaceae</taxon>
        <taxon>Neisseria</taxon>
    </lineage>
</organism>